<sequence length="1385" mass="154310">MGDTAAQSIMSRKEETPGYDCWTEFPSWTLSVAGLPTRAFRLQQAAESKLLKSLPLHNRTRLLRFPLRGCLSTRGDVGEDTPQASSAVIAGPGVWPGFSMFIEDLADSLPSYYRRGLLRLPEAIPKPVHHLVHMEAQKRVELVEALISWRLVDELMRCEGIDDGEFKVDYSVNFKPTQALTKWVARLGDWPAVLQSAYLSRESTQEKADLPALTGADLSAEQTELWKDLQAALSWNRRGHLSYWHKLLQLIEGVAWQLRWMRRTRGDPQAYSDKLQAFALQHGYSEVWQQIQGSISAVAPRNKDAITTLLHCVTISPLILFKWARDAAPPLVQCLMYACGVDDRDKPAKLRDVERGMWSMLLGVAAGTFTAEQALLSFLQLCSTDLRDSSPVLQGSPWFDVPARLKHPRGSQTSSIEVASDAGVTPQPIDTPPVDKRPINFLGPDVLLADIATSTALGADVSVPDSNVEERLRPKRQLEAQVGLSEDAGDEKDLKVPPTKKKQKKKSKTKSKAVVSSEDEEPDAQQPIASGSEAVPLIQQKPPRLRLSKQELAQYAQKGANDEDSIWRSTFLQVHQTKGPVMGHVRPPLRTTRRVSPERTPSSKPVHQPSPPVHSQLTERDDKPVWIDAFSVAENRWIRFRIDCLKASNPFERDILESLLACRTDRPGENPLWLDRTDGHSSIAHLRYSETVKVLPLLRERSVLVTNVPQGPKKWGWNSWTARELGDLDTPIIVHESVRRVTEGLAHSVKPTVEITSTLQTVLDEGSKGATGRVLNALTLPMPDTTLQTPLFHQVASHLEACKVTRAIGSDLLSAPFPAAALSWGLATVAGAVTPPHSDFGGSAVKIQTLAGRKIWFVINKRKRSEGIDSWDTFVRDFHADSKVNKDVYECEVVLVEPGTIWFQRPNTLHAVVTETNSLVFGQHFFPASAIRSVVMGWIHTAFLSFAITNVEHRDVEHRDMRVLLLRMMAYWKKVITEEEDLAAHEGHVPDISTRDGFLDLCALGNLLIYLPAFSGRKDWHWNDLRFAVAQYWEVASWANQHLALTGLHETGDVYEAHVAFKLSALQFGQALIDYHEAVKKSHLYEVIDNEDRLHCTWFRTDVVKLCEDVIGDELKREQRQAERPQEDSLFWHPPFDVSRVEDIPDHVDILRYDDIDFGDDAAQGDESDSSPLTSVSGTPELKDGSSAGPLMQLASPTRKGNPNNQNVSDSESSASSESSQSSLSAPRDQATPRKGKRSKVLEMTTDHSGSPKKPVSKKRRLSARATLTADTDDDSSDTHPNVMHRLKTKHRLSMDSDGSMDPQSSSNDSDSAFLDTQEGASQASYAYSALVDNDQSSPHDSTPVDWSALLVLRSQSPTAEELSDLSNGERFDVLMARHEEAIRR</sequence>
<reference evidence="3" key="1">
    <citation type="journal article" date="2017" name="Nat. Ecol. Evol.">
        <title>Genome expansion and lineage-specific genetic innovations in the forest pathogenic fungi Armillaria.</title>
        <authorList>
            <person name="Sipos G."/>
            <person name="Prasanna A.N."/>
            <person name="Walter M.C."/>
            <person name="O'Connor E."/>
            <person name="Balint B."/>
            <person name="Krizsan K."/>
            <person name="Kiss B."/>
            <person name="Hess J."/>
            <person name="Varga T."/>
            <person name="Slot J."/>
            <person name="Riley R."/>
            <person name="Boka B."/>
            <person name="Rigling D."/>
            <person name="Barry K."/>
            <person name="Lee J."/>
            <person name="Mihaltcheva S."/>
            <person name="LaButti K."/>
            <person name="Lipzen A."/>
            <person name="Waldron R."/>
            <person name="Moloney N.M."/>
            <person name="Sperisen C."/>
            <person name="Kredics L."/>
            <person name="Vagvoelgyi C."/>
            <person name="Patrignani A."/>
            <person name="Fitzpatrick D."/>
            <person name="Nagy I."/>
            <person name="Doyle S."/>
            <person name="Anderson J.B."/>
            <person name="Grigoriev I.V."/>
            <person name="Gueldener U."/>
            <person name="Muensterkoetter M."/>
            <person name="Nagy L.G."/>
        </authorList>
    </citation>
    <scope>NUCLEOTIDE SEQUENCE [LARGE SCALE GENOMIC DNA]</scope>
    <source>
        <strain evidence="3">C18/9</strain>
    </source>
</reference>
<feature type="compositionally biased region" description="Acidic residues" evidence="1">
    <location>
        <begin position="1159"/>
        <end position="1169"/>
    </location>
</feature>
<feature type="compositionally biased region" description="Polar residues" evidence="1">
    <location>
        <begin position="1195"/>
        <end position="1208"/>
    </location>
</feature>
<feature type="region of interest" description="Disordered" evidence="1">
    <location>
        <begin position="463"/>
        <end position="541"/>
    </location>
</feature>
<gene>
    <name evidence="2" type="ORF">ARMOST_17897</name>
</gene>
<evidence type="ECO:0000256" key="1">
    <source>
        <dbReference type="SAM" id="MobiDB-lite"/>
    </source>
</evidence>
<proteinExistence type="predicted"/>
<feature type="compositionally biased region" description="Polar residues" evidence="1">
    <location>
        <begin position="1302"/>
        <end position="1311"/>
    </location>
</feature>
<evidence type="ECO:0008006" key="4">
    <source>
        <dbReference type="Google" id="ProtNLM"/>
    </source>
</evidence>
<feature type="compositionally biased region" description="Low complexity" evidence="1">
    <location>
        <begin position="1209"/>
        <end position="1226"/>
    </location>
</feature>
<dbReference type="STRING" id="47428.A0A284S0B1"/>
<feature type="region of interest" description="Disordered" evidence="1">
    <location>
        <begin position="1159"/>
        <end position="1320"/>
    </location>
</feature>
<feature type="region of interest" description="Disordered" evidence="1">
    <location>
        <begin position="580"/>
        <end position="620"/>
    </location>
</feature>
<feature type="compositionally biased region" description="Basic residues" evidence="1">
    <location>
        <begin position="1283"/>
        <end position="1292"/>
    </location>
</feature>
<feature type="region of interest" description="Disordered" evidence="1">
    <location>
        <begin position="410"/>
        <end position="437"/>
    </location>
</feature>
<dbReference type="Proteomes" id="UP000219338">
    <property type="component" value="Unassembled WGS sequence"/>
</dbReference>
<name>A0A284S0B1_ARMOS</name>
<evidence type="ECO:0000313" key="3">
    <source>
        <dbReference type="Proteomes" id="UP000219338"/>
    </source>
</evidence>
<evidence type="ECO:0000313" key="2">
    <source>
        <dbReference type="EMBL" id="SJL14440.1"/>
    </source>
</evidence>
<dbReference type="OrthoDB" id="3029300at2759"/>
<feature type="compositionally biased region" description="Basic residues" evidence="1">
    <location>
        <begin position="498"/>
        <end position="511"/>
    </location>
</feature>
<organism evidence="2 3">
    <name type="scientific">Armillaria ostoyae</name>
    <name type="common">Armillaria root rot fungus</name>
    <dbReference type="NCBI Taxonomy" id="47428"/>
    <lineage>
        <taxon>Eukaryota</taxon>
        <taxon>Fungi</taxon>
        <taxon>Dikarya</taxon>
        <taxon>Basidiomycota</taxon>
        <taxon>Agaricomycotina</taxon>
        <taxon>Agaricomycetes</taxon>
        <taxon>Agaricomycetidae</taxon>
        <taxon>Agaricales</taxon>
        <taxon>Marasmiineae</taxon>
        <taxon>Physalacriaceae</taxon>
        <taxon>Armillaria</taxon>
    </lineage>
</organism>
<feature type="compositionally biased region" description="Basic and acidic residues" evidence="1">
    <location>
        <begin position="468"/>
        <end position="478"/>
    </location>
</feature>
<dbReference type="EMBL" id="FUEG01000023">
    <property type="protein sequence ID" value="SJL14440.1"/>
    <property type="molecule type" value="Genomic_DNA"/>
</dbReference>
<dbReference type="Gene3D" id="2.60.120.650">
    <property type="entry name" value="Cupin"/>
    <property type="match status" value="1"/>
</dbReference>
<protein>
    <recommendedName>
        <fullName evidence="4">JmjC domain-containing protein</fullName>
    </recommendedName>
</protein>
<keyword evidence="3" id="KW-1185">Reference proteome</keyword>
<dbReference type="SUPFAM" id="SSF51197">
    <property type="entry name" value="Clavaminate synthase-like"/>
    <property type="match status" value="1"/>
</dbReference>
<accession>A0A284S0B1</accession>